<dbReference type="RefSeq" id="WP_187220063.1">
    <property type="nucleotide sequence ID" value="NZ_JABVED010000004.1"/>
</dbReference>
<gene>
    <name evidence="2" type="ORF">GPZ80_10260</name>
</gene>
<evidence type="ECO:0000313" key="2">
    <source>
        <dbReference type="EMBL" id="MBC6447553.1"/>
    </source>
</evidence>
<organism evidence="2 3">
    <name type="scientific">Actinokineospora xionganensis</name>
    <dbReference type="NCBI Taxonomy" id="2684470"/>
    <lineage>
        <taxon>Bacteria</taxon>
        <taxon>Bacillati</taxon>
        <taxon>Actinomycetota</taxon>
        <taxon>Actinomycetes</taxon>
        <taxon>Pseudonocardiales</taxon>
        <taxon>Pseudonocardiaceae</taxon>
        <taxon>Actinokineospora</taxon>
    </lineage>
</organism>
<accession>A0ABR7L4E4</accession>
<comment type="caution">
    <text evidence="2">The sequence shown here is derived from an EMBL/GenBank/DDBJ whole genome shotgun (WGS) entry which is preliminary data.</text>
</comment>
<evidence type="ECO:0000256" key="1">
    <source>
        <dbReference type="SAM" id="MobiDB-lite"/>
    </source>
</evidence>
<protein>
    <recommendedName>
        <fullName evidence="4">Immunity protein 35 of polymorphic toxin system</fullName>
    </recommendedName>
</protein>
<name>A0ABR7L4E4_9PSEU</name>
<dbReference type="EMBL" id="JABVED010000004">
    <property type="protein sequence ID" value="MBC6447553.1"/>
    <property type="molecule type" value="Genomic_DNA"/>
</dbReference>
<evidence type="ECO:0008006" key="4">
    <source>
        <dbReference type="Google" id="ProtNLM"/>
    </source>
</evidence>
<feature type="region of interest" description="Disordered" evidence="1">
    <location>
        <begin position="103"/>
        <end position="127"/>
    </location>
</feature>
<proteinExistence type="predicted"/>
<reference evidence="2 3" key="1">
    <citation type="submission" date="2020-06" db="EMBL/GenBank/DDBJ databases">
        <title>Actinokineospora xiongansis sp. nov., isolated from soil of Baiyangdian.</title>
        <authorList>
            <person name="Zhang X."/>
        </authorList>
    </citation>
    <scope>NUCLEOTIDE SEQUENCE [LARGE SCALE GENOMIC DNA]</scope>
    <source>
        <strain evidence="2 3">HBU206404</strain>
    </source>
</reference>
<dbReference type="Proteomes" id="UP000734823">
    <property type="component" value="Unassembled WGS sequence"/>
</dbReference>
<keyword evidence="3" id="KW-1185">Reference proteome</keyword>
<sequence length="127" mass="13388">MTAEDLANPDIAANVRAIEETAALVTWVGEDEDEGQAFGYRRGPNALRLASAPVVSLDGEGQFQVLRVTNLSEALSDEYGQWSDDGYPGLVARSRSEGVAISAEDPAGLLESTVSPTPGGARRRSVP</sequence>
<evidence type="ECO:0000313" key="3">
    <source>
        <dbReference type="Proteomes" id="UP000734823"/>
    </source>
</evidence>